<dbReference type="RefSeq" id="XP_024572676.1">
    <property type="nucleotide sequence ID" value="XM_024719357.1"/>
</dbReference>
<evidence type="ECO:0000313" key="2">
    <source>
        <dbReference type="Proteomes" id="UP000054928"/>
    </source>
</evidence>
<sequence length="322" mass="36461">MSNEGLFTNSKQKDPERSSKLVKGALSVAAMKFGVTADTVSAIWKRAQQFLADGHISADLGSFKCGHVGRKKKDSDVDKVKVNSPVDRQNIRSLPAKLNMSRHCSSSPQRRVKFCLSMLDPVQAPLFQDMMNTVHIDKKWFYITKTNAKYYRALGKQAPHRTYQSKRFITKVMFLAAVARPRFDSYHQRKFDGRTGMLPFVYQEAAKRCSKNCEAGALETKCIQSISKEEVKKKLIKCVLPAIREKWPKAWRGKTSDRIVIQQDSARPHPSGDGPDLVNELKKDGFNISLHCQPPNSPDMNVLDLGLFRSIQSLQHQIPKKK</sequence>
<reference evidence="2" key="1">
    <citation type="submission" date="2014-09" db="EMBL/GenBank/DDBJ databases">
        <authorList>
            <person name="Sharma Rahul"/>
            <person name="Thines Marco"/>
        </authorList>
    </citation>
    <scope>NUCLEOTIDE SEQUENCE [LARGE SCALE GENOMIC DNA]</scope>
</reference>
<accession>A0A0N7L3M7</accession>
<dbReference type="GeneID" id="36397269"/>
<proteinExistence type="predicted"/>
<organism evidence="1 2">
    <name type="scientific">Plasmopara halstedii</name>
    <name type="common">Downy mildew of sunflower</name>
    <dbReference type="NCBI Taxonomy" id="4781"/>
    <lineage>
        <taxon>Eukaryota</taxon>
        <taxon>Sar</taxon>
        <taxon>Stramenopiles</taxon>
        <taxon>Oomycota</taxon>
        <taxon>Peronosporomycetes</taxon>
        <taxon>Peronosporales</taxon>
        <taxon>Peronosporaceae</taxon>
        <taxon>Plasmopara</taxon>
    </lineage>
</organism>
<dbReference type="PANTHER" id="PTHR47169">
    <property type="entry name" value="OS01G0541250 PROTEIN"/>
    <property type="match status" value="1"/>
</dbReference>
<keyword evidence="2" id="KW-1185">Reference proteome</keyword>
<dbReference type="PANTHER" id="PTHR47169:SF2">
    <property type="entry name" value="OS01G0541250 PROTEIN"/>
    <property type="match status" value="1"/>
</dbReference>
<evidence type="ECO:0000313" key="1">
    <source>
        <dbReference type="EMBL" id="CEG36307.1"/>
    </source>
</evidence>
<dbReference type="EMBL" id="CCYD01000178">
    <property type="protein sequence ID" value="CEG36307.1"/>
    <property type="molecule type" value="Genomic_DNA"/>
</dbReference>
<dbReference type="OrthoDB" id="166546at2759"/>
<dbReference type="GO" id="GO:0003676">
    <property type="term" value="F:nucleic acid binding"/>
    <property type="evidence" value="ECO:0007669"/>
    <property type="project" value="InterPro"/>
</dbReference>
<protein>
    <submittedName>
        <fullName evidence="1">Uncharacterized protein</fullName>
    </submittedName>
</protein>
<dbReference type="Gene3D" id="3.30.420.10">
    <property type="entry name" value="Ribonuclease H-like superfamily/Ribonuclease H"/>
    <property type="match status" value="1"/>
</dbReference>
<dbReference type="Proteomes" id="UP000054928">
    <property type="component" value="Unassembled WGS sequence"/>
</dbReference>
<name>A0A0N7L3M7_PLAHL</name>
<dbReference type="AlphaFoldDB" id="A0A0N7L3M7"/>
<dbReference type="InterPro" id="IPR036397">
    <property type="entry name" value="RNaseH_sf"/>
</dbReference>